<feature type="region of interest" description="Disordered" evidence="1">
    <location>
        <begin position="1"/>
        <end position="24"/>
    </location>
</feature>
<comment type="caution">
    <text evidence="3">The sequence shown here is derived from an EMBL/GenBank/DDBJ whole genome shotgun (WGS) entry which is preliminary data.</text>
</comment>
<dbReference type="InterPro" id="IPR052171">
    <property type="entry name" value="NHEJ_LigD"/>
</dbReference>
<dbReference type="InterPro" id="IPR033649">
    <property type="entry name" value="MtLigD_Pol-like"/>
</dbReference>
<evidence type="ECO:0000313" key="3">
    <source>
        <dbReference type="EMBL" id="GAA2478349.1"/>
    </source>
</evidence>
<sequence>MTEHDTGERFGAGGRTLTVGNPGKELYPSGFTKRDLLRYLEGIAPVLLPHVRSRPASFKRFPDGTDGEGFFQKNAPRGTPDWVRTVVLPSPGSTKGRREVEYVVVDDLPTLLWAGGQAVLELHVPQWRVGPRGGVRRPDLLVFDLDPGAPATVVECCRVALELRRMLAEDGLRAWPKASGSKGLHLYVPVASATGARATRYARALAERLARQEPDLVVARMDRSLRGGRVFVDWNQNNPARTTVAPYSLRAGKEPVVAAPVSWEEVGACRSPQELRFPPEGVLARVGRDGDPMADAEDARQELPH</sequence>
<keyword evidence="4" id="KW-1185">Reference proteome</keyword>
<gene>
    <name evidence="3" type="primary">ligD</name>
    <name evidence="3" type="ORF">GCM10010406_13120</name>
</gene>
<evidence type="ECO:0000313" key="4">
    <source>
        <dbReference type="Proteomes" id="UP001501358"/>
    </source>
</evidence>
<dbReference type="CDD" id="cd04863">
    <property type="entry name" value="MtLigD_Pol_like"/>
    <property type="match status" value="1"/>
</dbReference>
<dbReference type="NCBIfam" id="TIGR02778">
    <property type="entry name" value="ligD_pol"/>
    <property type="match status" value="1"/>
</dbReference>
<dbReference type="Gene3D" id="3.90.920.10">
    <property type="entry name" value="DNA primase, PRIM domain"/>
    <property type="match status" value="1"/>
</dbReference>
<reference evidence="3 4" key="1">
    <citation type="journal article" date="2019" name="Int. J. Syst. Evol. Microbiol.">
        <title>The Global Catalogue of Microorganisms (GCM) 10K type strain sequencing project: providing services to taxonomists for standard genome sequencing and annotation.</title>
        <authorList>
            <consortium name="The Broad Institute Genomics Platform"/>
            <consortium name="The Broad Institute Genome Sequencing Center for Infectious Disease"/>
            <person name="Wu L."/>
            <person name="Ma J."/>
        </authorList>
    </citation>
    <scope>NUCLEOTIDE SEQUENCE [LARGE SCALE GENOMIC DNA]</scope>
    <source>
        <strain evidence="3 4">JCM 6307</strain>
    </source>
</reference>
<dbReference type="InterPro" id="IPR014145">
    <property type="entry name" value="LigD_pol_dom"/>
</dbReference>
<dbReference type="Proteomes" id="UP001501358">
    <property type="component" value="Unassembled WGS sequence"/>
</dbReference>
<feature type="compositionally biased region" description="Basic and acidic residues" evidence="1">
    <location>
        <begin position="286"/>
        <end position="305"/>
    </location>
</feature>
<dbReference type="PANTHER" id="PTHR42705">
    <property type="entry name" value="BIFUNCTIONAL NON-HOMOLOGOUS END JOINING PROTEIN LIGD"/>
    <property type="match status" value="1"/>
</dbReference>
<evidence type="ECO:0000256" key="1">
    <source>
        <dbReference type="SAM" id="MobiDB-lite"/>
    </source>
</evidence>
<dbReference type="PANTHER" id="PTHR42705:SF2">
    <property type="entry name" value="BIFUNCTIONAL NON-HOMOLOGOUS END JOINING PROTEIN LIGD"/>
    <property type="match status" value="1"/>
</dbReference>
<organism evidence="3 4">
    <name type="scientific">Streptomyces thermolineatus</name>
    <dbReference type="NCBI Taxonomy" id="44033"/>
    <lineage>
        <taxon>Bacteria</taxon>
        <taxon>Bacillati</taxon>
        <taxon>Actinomycetota</taxon>
        <taxon>Actinomycetes</taxon>
        <taxon>Kitasatosporales</taxon>
        <taxon>Streptomycetaceae</taxon>
        <taxon>Streptomyces</taxon>
    </lineage>
</organism>
<accession>A0ABN3L6S6</accession>
<feature type="region of interest" description="Disordered" evidence="1">
    <location>
        <begin position="280"/>
        <end position="305"/>
    </location>
</feature>
<protein>
    <submittedName>
        <fullName evidence="3">Non-homologous end-joining DNA ligase</fullName>
    </submittedName>
</protein>
<dbReference type="EMBL" id="BAAATA010000005">
    <property type="protein sequence ID" value="GAA2478349.1"/>
    <property type="molecule type" value="Genomic_DNA"/>
</dbReference>
<proteinExistence type="predicted"/>
<dbReference type="GO" id="GO:0016874">
    <property type="term" value="F:ligase activity"/>
    <property type="evidence" value="ECO:0007669"/>
    <property type="project" value="UniProtKB-KW"/>
</dbReference>
<dbReference type="Pfam" id="PF21686">
    <property type="entry name" value="LigD_Prim-Pol"/>
    <property type="match status" value="1"/>
</dbReference>
<dbReference type="RefSeq" id="WP_344382151.1">
    <property type="nucleotide sequence ID" value="NZ_BAAATA010000005.1"/>
</dbReference>
<name>A0ABN3L6S6_9ACTN</name>
<keyword evidence="3" id="KW-0436">Ligase</keyword>
<evidence type="ECO:0000259" key="2">
    <source>
        <dbReference type="Pfam" id="PF21686"/>
    </source>
</evidence>
<feature type="domain" description="DNA ligase D polymerase" evidence="2">
    <location>
        <begin position="32"/>
        <end position="293"/>
    </location>
</feature>